<reference evidence="1 2" key="1">
    <citation type="submission" date="2016-06" db="EMBL/GenBank/DDBJ databases">
        <title>Draft genome sequence of Flavobacterium succinicans strain DD5b.</title>
        <authorList>
            <person name="Poehlein A."/>
            <person name="Daniel R."/>
            <person name="Simeonova D.D."/>
        </authorList>
    </citation>
    <scope>NUCLEOTIDE SEQUENCE [LARGE SCALE GENOMIC DNA]</scope>
    <source>
        <strain evidence="1 2">DD5b</strain>
    </source>
</reference>
<accession>A0A199XPU3</accession>
<proteinExistence type="predicted"/>
<dbReference type="OrthoDB" id="1443728at2"/>
<evidence type="ECO:0000313" key="2">
    <source>
        <dbReference type="Proteomes" id="UP000093807"/>
    </source>
</evidence>
<dbReference type="RefSeq" id="WP_064716002.1">
    <property type="nucleotide sequence ID" value="NZ_JMTM01000060.1"/>
</dbReference>
<organism evidence="1 2">
    <name type="scientific">Flavobacterium succinicans</name>
    <dbReference type="NCBI Taxonomy" id="29536"/>
    <lineage>
        <taxon>Bacteria</taxon>
        <taxon>Pseudomonadati</taxon>
        <taxon>Bacteroidota</taxon>
        <taxon>Flavobacteriia</taxon>
        <taxon>Flavobacteriales</taxon>
        <taxon>Flavobacteriaceae</taxon>
        <taxon>Flavobacterium</taxon>
    </lineage>
</organism>
<protein>
    <submittedName>
        <fullName evidence="1">Uncharacterized protein</fullName>
    </submittedName>
</protein>
<gene>
    <name evidence="1" type="ORF">FLB_22260</name>
</gene>
<dbReference type="Proteomes" id="UP000093807">
    <property type="component" value="Unassembled WGS sequence"/>
</dbReference>
<keyword evidence="2" id="KW-1185">Reference proteome</keyword>
<dbReference type="EMBL" id="JMTM01000060">
    <property type="protein sequence ID" value="OAZ03437.1"/>
    <property type="molecule type" value="Genomic_DNA"/>
</dbReference>
<comment type="caution">
    <text evidence="1">The sequence shown here is derived from an EMBL/GenBank/DDBJ whole genome shotgun (WGS) entry which is preliminary data.</text>
</comment>
<evidence type="ECO:0000313" key="1">
    <source>
        <dbReference type="EMBL" id="OAZ03437.1"/>
    </source>
</evidence>
<dbReference type="PROSITE" id="PS51257">
    <property type="entry name" value="PROKAR_LIPOPROTEIN"/>
    <property type="match status" value="1"/>
</dbReference>
<name>A0A199XPU3_9FLAO</name>
<dbReference type="PATRIC" id="fig|29536.5.peg.2322"/>
<dbReference type="AlphaFoldDB" id="A0A199XPU3"/>
<sequence length="202" mass="23164">MKHQFWFLFVVVLFLSSCNDDNKLRMEAQKKEAQKNEIIFTNISKGWVFQAAPINAVAENSMSFWPQWRTFMDELAQKPKSSISAFQKKSKALTKKALELKDNIPGQYNNPAIKSRISILITNVSLLDMYMHLTQIPHKKVVKQVGEINLELIALQREMDKIDVKSKIPVEAGESEMLQMIRDTTRAIPSSMPPSQNTPRVE</sequence>